<dbReference type="Proteomes" id="UP000800093">
    <property type="component" value="Unassembled WGS sequence"/>
</dbReference>
<reference evidence="3" key="1">
    <citation type="journal article" date="2020" name="Stud. Mycol.">
        <title>101 Dothideomycetes genomes: A test case for predicting lifestyles and emergence of pathogens.</title>
        <authorList>
            <person name="Haridas S."/>
            <person name="Albert R."/>
            <person name="Binder M."/>
            <person name="Bloem J."/>
            <person name="LaButti K."/>
            <person name="Salamov A."/>
            <person name="Andreopoulos B."/>
            <person name="Baker S."/>
            <person name="Barry K."/>
            <person name="Bills G."/>
            <person name="Bluhm B."/>
            <person name="Cannon C."/>
            <person name="Castanera R."/>
            <person name="Culley D."/>
            <person name="Daum C."/>
            <person name="Ezra D."/>
            <person name="Gonzalez J."/>
            <person name="Henrissat B."/>
            <person name="Kuo A."/>
            <person name="Liang C."/>
            <person name="Lipzen A."/>
            <person name="Lutzoni F."/>
            <person name="Magnuson J."/>
            <person name="Mondo S."/>
            <person name="Nolan M."/>
            <person name="Ohm R."/>
            <person name="Pangilinan J."/>
            <person name="Park H.-J."/>
            <person name="Ramirez L."/>
            <person name="Alfaro M."/>
            <person name="Sun H."/>
            <person name="Tritt A."/>
            <person name="Yoshinaga Y."/>
            <person name="Zwiers L.-H."/>
            <person name="Turgeon B."/>
            <person name="Goodwin S."/>
            <person name="Spatafora J."/>
            <person name="Crous P."/>
            <person name="Grigoriev I."/>
        </authorList>
    </citation>
    <scope>NUCLEOTIDE SEQUENCE [LARGE SCALE GENOMIC DNA]</scope>
    <source>
        <strain evidence="3">CBS 304.66</strain>
    </source>
</reference>
<organism evidence="2 3">
    <name type="scientific">Lojkania enalia</name>
    <dbReference type="NCBI Taxonomy" id="147567"/>
    <lineage>
        <taxon>Eukaryota</taxon>
        <taxon>Fungi</taxon>
        <taxon>Dikarya</taxon>
        <taxon>Ascomycota</taxon>
        <taxon>Pezizomycotina</taxon>
        <taxon>Dothideomycetes</taxon>
        <taxon>Pleosporomycetidae</taxon>
        <taxon>Pleosporales</taxon>
        <taxon>Pleosporales incertae sedis</taxon>
        <taxon>Lojkania</taxon>
    </lineage>
</organism>
<feature type="region of interest" description="Disordered" evidence="1">
    <location>
        <begin position="198"/>
        <end position="221"/>
    </location>
</feature>
<proteinExistence type="predicted"/>
<evidence type="ECO:0000313" key="2">
    <source>
        <dbReference type="EMBL" id="KAF2265237.1"/>
    </source>
</evidence>
<accession>A0A9P4K9S9</accession>
<evidence type="ECO:0000256" key="1">
    <source>
        <dbReference type="SAM" id="MobiDB-lite"/>
    </source>
</evidence>
<sequence length="221" mass="24442">MARTFVFFRSQARAEMQGLTNLELVVVVVRDRIQQPASVEDSRAPWTNSPKWLRPRAWQDGKEAAAETVRASCFGRYGLLAARLLPPGHTPTPPTSKFPPPALTIFFFSTAPSRQRERPSRAGAPFWHAQLRGRDRRSAWANPDLGAFVQPSTPDPPLPIRATIGFLLPIPVPYARQHIAIVCALADLCSLTGHFARYSSGSSTDEEESSGNAEMAESYRN</sequence>
<dbReference type="AlphaFoldDB" id="A0A9P4K9S9"/>
<protein>
    <submittedName>
        <fullName evidence="2">Uncharacterized protein</fullName>
    </submittedName>
</protein>
<comment type="caution">
    <text evidence="2">The sequence shown here is derived from an EMBL/GenBank/DDBJ whole genome shotgun (WGS) entry which is preliminary data.</text>
</comment>
<evidence type="ECO:0000313" key="3">
    <source>
        <dbReference type="Proteomes" id="UP000800093"/>
    </source>
</evidence>
<gene>
    <name evidence="2" type="ORF">CC78DRAFT_567786</name>
</gene>
<dbReference type="EMBL" id="ML986610">
    <property type="protein sequence ID" value="KAF2265237.1"/>
    <property type="molecule type" value="Genomic_DNA"/>
</dbReference>
<keyword evidence="3" id="KW-1185">Reference proteome</keyword>
<name>A0A9P4K9S9_9PLEO</name>